<feature type="repeat" description="RPEL" evidence="7">
    <location>
        <begin position="173"/>
        <end position="198"/>
    </location>
</feature>
<feature type="domain" description="SAP" evidence="10">
    <location>
        <begin position="503"/>
        <end position="537"/>
    </location>
</feature>
<dbReference type="InterPro" id="IPR036361">
    <property type="entry name" value="SAP_dom_sf"/>
</dbReference>
<dbReference type="Pfam" id="PF02037">
    <property type="entry name" value="SAP"/>
    <property type="match status" value="1"/>
</dbReference>
<keyword evidence="3" id="KW-0805">Transcription regulation</keyword>
<feature type="region of interest" description="Disordered" evidence="9">
    <location>
        <begin position="928"/>
        <end position="954"/>
    </location>
</feature>
<gene>
    <name evidence="11" type="ORF">TCAL_02465</name>
</gene>
<dbReference type="PROSITE" id="PS50800">
    <property type="entry name" value="SAP"/>
    <property type="match status" value="1"/>
</dbReference>
<dbReference type="OMA" id="MNIGSEG"/>
<dbReference type="Proteomes" id="UP000318571">
    <property type="component" value="Chromosome 1"/>
</dbReference>
<keyword evidence="6" id="KW-0539">Nucleus</keyword>
<evidence type="ECO:0000256" key="2">
    <source>
        <dbReference type="ARBA" id="ARBA00022737"/>
    </source>
</evidence>
<dbReference type="SUPFAM" id="SSF68906">
    <property type="entry name" value="SAP domain"/>
    <property type="match status" value="1"/>
</dbReference>
<dbReference type="GO" id="GO:0045944">
    <property type="term" value="P:positive regulation of transcription by RNA polymerase II"/>
    <property type="evidence" value="ECO:0007669"/>
    <property type="project" value="TreeGrafter"/>
</dbReference>
<feature type="compositionally biased region" description="Low complexity" evidence="9">
    <location>
        <begin position="292"/>
        <end position="311"/>
    </location>
</feature>
<dbReference type="Pfam" id="PF02755">
    <property type="entry name" value="RPEL"/>
    <property type="match status" value="2"/>
</dbReference>
<feature type="repeat" description="RPEL" evidence="7">
    <location>
        <begin position="127"/>
        <end position="152"/>
    </location>
</feature>
<dbReference type="AlphaFoldDB" id="A0A553NV99"/>
<dbReference type="InterPro" id="IPR043451">
    <property type="entry name" value="Myocardin-like"/>
</dbReference>
<dbReference type="PANTHER" id="PTHR22793:SF12">
    <property type="entry name" value="MYOCARDIN-RELATED TRANSCRIPTION FACTOR, ISOFORM H"/>
    <property type="match status" value="1"/>
</dbReference>
<protein>
    <recommendedName>
        <fullName evidence="10">SAP domain-containing protein</fullName>
    </recommendedName>
</protein>
<proteinExistence type="predicted"/>
<feature type="compositionally biased region" description="Low complexity" evidence="9">
    <location>
        <begin position="448"/>
        <end position="467"/>
    </location>
</feature>
<keyword evidence="4 8" id="KW-0175">Coiled coil</keyword>
<dbReference type="EMBL" id="VCGU01000010">
    <property type="protein sequence ID" value="TRY69357.1"/>
    <property type="molecule type" value="Genomic_DNA"/>
</dbReference>
<evidence type="ECO:0000313" key="11">
    <source>
        <dbReference type="EMBL" id="TRY69357.1"/>
    </source>
</evidence>
<dbReference type="GO" id="GO:0005634">
    <property type="term" value="C:nucleus"/>
    <property type="evidence" value="ECO:0007669"/>
    <property type="project" value="UniProtKB-SubCell"/>
</dbReference>
<evidence type="ECO:0000256" key="9">
    <source>
        <dbReference type="SAM" id="MobiDB-lite"/>
    </source>
</evidence>
<dbReference type="STRING" id="6832.A0A553NV99"/>
<dbReference type="Gene3D" id="6.10.140.2040">
    <property type="match status" value="1"/>
</dbReference>
<evidence type="ECO:0000256" key="6">
    <source>
        <dbReference type="ARBA" id="ARBA00023242"/>
    </source>
</evidence>
<feature type="coiled-coil region" evidence="8">
    <location>
        <begin position="882"/>
        <end position="926"/>
    </location>
</feature>
<dbReference type="Gene3D" id="1.10.720.30">
    <property type="entry name" value="SAP domain"/>
    <property type="match status" value="1"/>
</dbReference>
<dbReference type="GO" id="GO:0003713">
    <property type="term" value="F:transcription coactivator activity"/>
    <property type="evidence" value="ECO:0007669"/>
    <property type="project" value="TreeGrafter"/>
</dbReference>
<feature type="compositionally biased region" description="Polar residues" evidence="9">
    <location>
        <begin position="555"/>
        <end position="575"/>
    </location>
</feature>
<evidence type="ECO:0000256" key="1">
    <source>
        <dbReference type="ARBA" id="ARBA00004123"/>
    </source>
</evidence>
<evidence type="ECO:0000313" key="12">
    <source>
        <dbReference type="Proteomes" id="UP000318571"/>
    </source>
</evidence>
<dbReference type="PROSITE" id="PS51073">
    <property type="entry name" value="RPEL"/>
    <property type="match status" value="2"/>
</dbReference>
<evidence type="ECO:0000256" key="7">
    <source>
        <dbReference type="PROSITE-ProRule" id="PRU00401"/>
    </source>
</evidence>
<reference evidence="11 12" key="1">
    <citation type="journal article" date="2018" name="Nat. Ecol. Evol.">
        <title>Genomic signatures of mitonuclear coevolution across populations of Tigriopus californicus.</title>
        <authorList>
            <person name="Barreto F.S."/>
            <person name="Watson E.T."/>
            <person name="Lima T.G."/>
            <person name="Willett C.S."/>
            <person name="Edmands S."/>
            <person name="Li W."/>
            <person name="Burton R.S."/>
        </authorList>
    </citation>
    <scope>NUCLEOTIDE SEQUENCE [LARGE SCALE GENOMIC DNA]</scope>
    <source>
        <strain evidence="11 12">San Diego</strain>
    </source>
</reference>
<name>A0A553NV99_TIGCA</name>
<evidence type="ECO:0000256" key="8">
    <source>
        <dbReference type="SAM" id="Coils"/>
    </source>
</evidence>
<evidence type="ECO:0000256" key="4">
    <source>
        <dbReference type="ARBA" id="ARBA00023054"/>
    </source>
</evidence>
<sequence length="1072" mass="116139">MVSVIRMSGERNLPDIAVISPEGLSDPSDFSEPSVESLGLIMDPPNSEGWDLATDMGVFRPTPGSNVIVDDSPLQNQMERNKESLKVKLMVRRPFDTLVEQGIVPSPKTSPFLHEQRQKLERAKMGDMLRAKIAKRPDRQELVHRHILEDVPAGVDPSLCDKQRQLKRAKLADSLSNQLQLRPGPLELIQKNILHTDDTAVEQAVKEGQIQFRPTNDGLPFKQVELPDVYTVNSFDEDSSDGGLISPPSSVETVQKSESTDSVFPALVSKSGHERRSSDVSQFAVPSPPPCSLSASSSTSSKISSSTSSLSNHQAYSQRGAPGKERKIKKPKAKGTASTAKTRTIKFHEYKGPPSAALKRPNSEEADAKSAEDSRYELLLKQQQLFLQWQLELSHKYPQIILPAAPTSSSNVGTATMMAVGAESSVASSSTTKFNFVTQSSLAAKYQPQLSSGSSQGSIASVPSPATSAPPTPRANTPSRTLVIGFGSNPASSEDSARLLEKMEAMKVTDLKAELKKRNLPTSGPKSALIERLKPHLEAMVMANGGTLRLKLGGQSPSSRATSVGRTSKENSPMNIGSEGVAMDALSQPGTPLAFQEMTGSPSPMGFNSQDSNALTSPLRTIHSMEQHSPRSTMDLDHFDLDLMDTDRSQASPAPLPATTTVVTTSPIRTNNSKNTVLMNSQGSPTIITLPSATEMIPATLPTVLPKPMTIIPPPPPPPPPPSRRKACLLTTSTSKAPSFTITPVMSTMTTASTSTLAQSQLQILPMAQIHTTRSEPIVIQVPQAPKVLTTNGILSNLVPTTTPQLSVLPTSSAVQRDSSHDLIREQQRKIEELQSALQKSQSQLLEQAKILSQQQSQLNGANNNSPGAIPSPTCLAMREQNANHMKMLKAQQMQNNQLQNQIQQLQAMQMKVQEHEQQVNQTLTTVRQSTTQMTPPTQTSTSTSATSSSMGDEQREIRIVMDDGQHFILKKDMAQHLKWGGQETPNHVPAHQVSNHNQSQVLRQNLTNNGMNSVVNNITNGFTPTKINSTPEEELNGNVPPCWTMDSFNKGGSSNPDFGTSTHFLADDFLA</sequence>
<feature type="region of interest" description="Disordered" evidence="9">
    <location>
        <begin position="549"/>
        <end position="577"/>
    </location>
</feature>
<evidence type="ECO:0000256" key="5">
    <source>
        <dbReference type="ARBA" id="ARBA00023163"/>
    </source>
</evidence>
<dbReference type="InterPro" id="IPR003034">
    <property type="entry name" value="SAP_dom"/>
</dbReference>
<dbReference type="InterPro" id="IPR004018">
    <property type="entry name" value="RPEL_repeat"/>
</dbReference>
<feature type="coiled-coil region" evidence="8">
    <location>
        <begin position="817"/>
        <end position="844"/>
    </location>
</feature>
<feature type="region of interest" description="Disordered" evidence="9">
    <location>
        <begin position="448"/>
        <end position="494"/>
    </location>
</feature>
<comment type="subcellular location">
    <subcellularLocation>
        <location evidence="1">Nucleus</location>
    </subcellularLocation>
</comment>
<organism evidence="11 12">
    <name type="scientific">Tigriopus californicus</name>
    <name type="common">Marine copepod</name>
    <dbReference type="NCBI Taxonomy" id="6832"/>
    <lineage>
        <taxon>Eukaryota</taxon>
        <taxon>Metazoa</taxon>
        <taxon>Ecdysozoa</taxon>
        <taxon>Arthropoda</taxon>
        <taxon>Crustacea</taxon>
        <taxon>Multicrustacea</taxon>
        <taxon>Hexanauplia</taxon>
        <taxon>Copepoda</taxon>
        <taxon>Harpacticoida</taxon>
        <taxon>Harpacticidae</taxon>
        <taxon>Tigriopus</taxon>
    </lineage>
</organism>
<keyword evidence="5" id="KW-0804">Transcription</keyword>
<feature type="compositionally biased region" description="Low complexity" evidence="9">
    <location>
        <begin position="930"/>
        <end position="951"/>
    </location>
</feature>
<evidence type="ECO:0000259" key="10">
    <source>
        <dbReference type="PROSITE" id="PS50800"/>
    </source>
</evidence>
<feature type="region of interest" description="Disordered" evidence="9">
    <location>
        <begin position="233"/>
        <end position="342"/>
    </location>
</feature>
<dbReference type="SMART" id="SM00707">
    <property type="entry name" value="RPEL"/>
    <property type="match status" value="2"/>
</dbReference>
<keyword evidence="12" id="KW-1185">Reference proteome</keyword>
<dbReference type="SMART" id="SM00513">
    <property type="entry name" value="SAP"/>
    <property type="match status" value="1"/>
</dbReference>
<dbReference type="PANTHER" id="PTHR22793">
    <property type="entry name" value="MYOCARDIN-RELATED TRANSCRIPTION FACTOR-RELATED"/>
    <property type="match status" value="1"/>
</dbReference>
<accession>A0A553NV99</accession>
<comment type="caution">
    <text evidence="11">The sequence shown here is derived from an EMBL/GenBank/DDBJ whole genome shotgun (WGS) entry which is preliminary data.</text>
</comment>
<keyword evidence="2" id="KW-0677">Repeat</keyword>
<dbReference type="Gene3D" id="6.10.150.10">
    <property type="match status" value="1"/>
</dbReference>
<feature type="compositionally biased region" description="Polar residues" evidence="9">
    <location>
        <begin position="247"/>
        <end position="262"/>
    </location>
</feature>
<evidence type="ECO:0000256" key="3">
    <source>
        <dbReference type="ARBA" id="ARBA00023015"/>
    </source>
</evidence>